<protein>
    <submittedName>
        <fullName evidence="1">Uncharacterized protein</fullName>
    </submittedName>
</protein>
<dbReference type="OrthoDB" id="10310920at2759"/>
<gene>
    <name evidence="1" type="ORF">CANARDRAFT_24974</name>
</gene>
<dbReference type="EMBL" id="KV453863">
    <property type="protein sequence ID" value="ODV83498.1"/>
    <property type="molecule type" value="Genomic_DNA"/>
</dbReference>
<accession>A0A1E4SVG5</accession>
<evidence type="ECO:0000313" key="1">
    <source>
        <dbReference type="EMBL" id="ODV83498.1"/>
    </source>
</evidence>
<name>A0A1E4SVG5_9ASCO</name>
<dbReference type="Proteomes" id="UP000094801">
    <property type="component" value="Unassembled WGS sequence"/>
</dbReference>
<proteinExistence type="predicted"/>
<organism evidence="1 2">
    <name type="scientific">[Candida] arabinofermentans NRRL YB-2248</name>
    <dbReference type="NCBI Taxonomy" id="983967"/>
    <lineage>
        <taxon>Eukaryota</taxon>
        <taxon>Fungi</taxon>
        <taxon>Dikarya</taxon>
        <taxon>Ascomycota</taxon>
        <taxon>Saccharomycotina</taxon>
        <taxon>Pichiomycetes</taxon>
        <taxon>Pichiales</taxon>
        <taxon>Pichiaceae</taxon>
        <taxon>Ogataea</taxon>
        <taxon>Ogataea/Candida clade</taxon>
    </lineage>
</organism>
<evidence type="ECO:0000313" key="2">
    <source>
        <dbReference type="Proteomes" id="UP000094801"/>
    </source>
</evidence>
<dbReference type="AlphaFoldDB" id="A0A1E4SVG5"/>
<sequence length="170" mass="18894">MSEKIFTFAHDCTFNIVSAPCGILSLMVQLNNSNILGIGSSYGSSTICIKDAHIYYTDKNEFLLHGAGETNNLFKILIYNEPDSENIRVDFHKLQPSNENDDEKWKEMYNLDALGSPDSDNGVVELIDVYLDKLEASSNIPDLVLIGKIPDGCPKTIDTTTGILLFKELE</sequence>
<reference evidence="2" key="1">
    <citation type="submission" date="2016-04" db="EMBL/GenBank/DDBJ databases">
        <title>Comparative genomics of biotechnologically important yeasts.</title>
        <authorList>
            <consortium name="DOE Joint Genome Institute"/>
            <person name="Riley R."/>
            <person name="Haridas S."/>
            <person name="Wolfe K.H."/>
            <person name="Lopes M.R."/>
            <person name="Hittinger C.T."/>
            <person name="Goker M."/>
            <person name="Salamov A."/>
            <person name="Wisecaver J."/>
            <person name="Long T.M."/>
            <person name="Aerts A.L."/>
            <person name="Barry K."/>
            <person name="Choi C."/>
            <person name="Clum A."/>
            <person name="Coughlan A.Y."/>
            <person name="Deshpande S."/>
            <person name="Douglass A.P."/>
            <person name="Hanson S.J."/>
            <person name="Klenk H.-P."/>
            <person name="Labutti K."/>
            <person name="Lapidus A."/>
            <person name="Lindquist E."/>
            <person name="Lipzen A."/>
            <person name="Meier-Kolthoff J.P."/>
            <person name="Ohm R.A."/>
            <person name="Otillar R.P."/>
            <person name="Pangilinan J."/>
            <person name="Peng Y."/>
            <person name="Rokas A."/>
            <person name="Rosa C.A."/>
            <person name="Scheuner C."/>
            <person name="Sibirny A.A."/>
            <person name="Slot J.C."/>
            <person name="Stielow J.B."/>
            <person name="Sun H."/>
            <person name="Kurtzman C.P."/>
            <person name="Blackwell M."/>
            <person name="Grigoriev I.V."/>
            <person name="Jeffries T.W."/>
        </authorList>
    </citation>
    <scope>NUCLEOTIDE SEQUENCE [LARGE SCALE GENOMIC DNA]</scope>
    <source>
        <strain evidence="2">NRRL YB-2248</strain>
    </source>
</reference>
<keyword evidence="2" id="KW-1185">Reference proteome</keyword>